<dbReference type="CDD" id="cd06558">
    <property type="entry name" value="crotonase-like"/>
    <property type="match status" value="1"/>
</dbReference>
<dbReference type="EMBL" id="AAVT01000001">
    <property type="protein sequence ID" value="EAW32497.1"/>
    <property type="molecule type" value="Genomic_DNA"/>
</dbReference>
<dbReference type="PANTHER" id="PTHR43802:SF1">
    <property type="entry name" value="IP11341P-RELATED"/>
    <property type="match status" value="1"/>
</dbReference>
<evidence type="ECO:0000256" key="1">
    <source>
        <dbReference type="ARBA" id="ARBA00005254"/>
    </source>
</evidence>
<sequence>MEPNVFNTLIYTLSEGIAEIRLNRPPLNLIDRDSTLEYHRALQMADADPLVKVIILCGNGRGLSAGVDLKFLESFSTANMEEFLRLFYVETVKIVRNLSKPIIAAVHGYAREGACTLAFLCDMVIASDEADFAYPGVPNLAGPPGMHVWFLQKLIGRMKAAELILTGSAISAKEAERLGMITRCVPHLSLLQETRALAYRLAAMSPLALQRTRDLMYEMENMNFDDVPEVALKGLSETFDSEDSKEARRAFLEKRKPVWVGR</sequence>
<organism evidence="2 3">
    <name type="scientific">marine gamma proteobacterium HTCC2143</name>
    <dbReference type="NCBI Taxonomy" id="247633"/>
    <lineage>
        <taxon>Bacteria</taxon>
        <taxon>Pseudomonadati</taxon>
        <taxon>Pseudomonadota</taxon>
        <taxon>Gammaproteobacteria</taxon>
        <taxon>Cellvibrionales</taxon>
        <taxon>Spongiibacteraceae</taxon>
        <taxon>BD1-7 clade</taxon>
    </lineage>
</organism>
<dbReference type="PANTHER" id="PTHR43802">
    <property type="entry name" value="ENOYL-COA HYDRATASE"/>
    <property type="match status" value="1"/>
</dbReference>
<dbReference type="Proteomes" id="UP000004931">
    <property type="component" value="Unassembled WGS sequence"/>
</dbReference>
<protein>
    <submittedName>
        <fullName evidence="2">Probable enoyl-CoA hydratase</fullName>
    </submittedName>
</protein>
<dbReference type="STRING" id="247633.GP2143_14616"/>
<dbReference type="Pfam" id="PF00378">
    <property type="entry name" value="ECH_1"/>
    <property type="match status" value="1"/>
</dbReference>
<gene>
    <name evidence="2" type="ORF">GP2143_14616</name>
</gene>
<dbReference type="AlphaFoldDB" id="A0Y8P3"/>
<dbReference type="SUPFAM" id="SSF52096">
    <property type="entry name" value="ClpP/crotonase"/>
    <property type="match status" value="1"/>
</dbReference>
<dbReference type="OrthoDB" id="9775794at2"/>
<evidence type="ECO:0000313" key="2">
    <source>
        <dbReference type="EMBL" id="EAW32497.1"/>
    </source>
</evidence>
<comment type="caution">
    <text evidence="2">The sequence shown here is derived from an EMBL/GenBank/DDBJ whole genome shotgun (WGS) entry which is preliminary data.</text>
</comment>
<reference evidence="2 3" key="1">
    <citation type="journal article" date="2010" name="J. Bacteriol.">
        <title>Genome sequence of the oligotrophic marine Gammaproteobacterium HTCC2143, isolated from the Oregon Coast.</title>
        <authorList>
            <person name="Oh H.M."/>
            <person name="Kang I."/>
            <person name="Ferriera S."/>
            <person name="Giovannoni S.J."/>
            <person name="Cho J.C."/>
        </authorList>
    </citation>
    <scope>NUCLEOTIDE SEQUENCE [LARGE SCALE GENOMIC DNA]</scope>
    <source>
        <strain evidence="2 3">HTCC2143</strain>
    </source>
</reference>
<name>A0Y8P3_9GAMM</name>
<dbReference type="GO" id="GO:0003824">
    <property type="term" value="F:catalytic activity"/>
    <property type="evidence" value="ECO:0007669"/>
    <property type="project" value="UniProtKB-ARBA"/>
</dbReference>
<dbReference type="InterPro" id="IPR029045">
    <property type="entry name" value="ClpP/crotonase-like_dom_sf"/>
</dbReference>
<evidence type="ECO:0000313" key="3">
    <source>
        <dbReference type="Proteomes" id="UP000004931"/>
    </source>
</evidence>
<accession>A0Y8P3</accession>
<dbReference type="eggNOG" id="COG1024">
    <property type="taxonomic scope" value="Bacteria"/>
</dbReference>
<comment type="similarity">
    <text evidence="1">Belongs to the enoyl-CoA hydratase/isomerase family.</text>
</comment>
<keyword evidence="3" id="KW-1185">Reference proteome</keyword>
<dbReference type="Gene3D" id="3.90.226.10">
    <property type="entry name" value="2-enoyl-CoA Hydratase, Chain A, domain 1"/>
    <property type="match status" value="1"/>
</dbReference>
<dbReference type="InterPro" id="IPR001753">
    <property type="entry name" value="Enoyl-CoA_hydra/iso"/>
</dbReference>
<proteinExistence type="inferred from homology"/>